<name>A0ACC0B7X3_CATRO</name>
<comment type="caution">
    <text evidence="1">The sequence shown here is derived from an EMBL/GenBank/DDBJ whole genome shotgun (WGS) entry which is preliminary data.</text>
</comment>
<proteinExistence type="predicted"/>
<dbReference type="Proteomes" id="UP001060085">
    <property type="component" value="Linkage Group LG04"/>
</dbReference>
<keyword evidence="2" id="KW-1185">Reference proteome</keyword>
<evidence type="ECO:0000313" key="2">
    <source>
        <dbReference type="Proteomes" id="UP001060085"/>
    </source>
</evidence>
<evidence type="ECO:0000313" key="1">
    <source>
        <dbReference type="EMBL" id="KAI5668648.1"/>
    </source>
</evidence>
<protein>
    <submittedName>
        <fullName evidence="1">Uncharacterized protein</fullName>
    </submittedName>
</protein>
<dbReference type="EMBL" id="CM044704">
    <property type="protein sequence ID" value="KAI5668648.1"/>
    <property type="molecule type" value="Genomic_DNA"/>
</dbReference>
<reference evidence="2" key="1">
    <citation type="journal article" date="2023" name="Nat. Plants">
        <title>Single-cell RNA sequencing provides a high-resolution roadmap for understanding the multicellular compartmentation of specialized metabolism.</title>
        <authorList>
            <person name="Sun S."/>
            <person name="Shen X."/>
            <person name="Li Y."/>
            <person name="Li Y."/>
            <person name="Wang S."/>
            <person name="Li R."/>
            <person name="Zhang H."/>
            <person name="Shen G."/>
            <person name="Guo B."/>
            <person name="Wei J."/>
            <person name="Xu J."/>
            <person name="St-Pierre B."/>
            <person name="Chen S."/>
            <person name="Sun C."/>
        </authorList>
    </citation>
    <scope>NUCLEOTIDE SEQUENCE [LARGE SCALE GENOMIC DNA]</scope>
</reference>
<gene>
    <name evidence="1" type="ORF">M9H77_18501</name>
</gene>
<sequence>MELKHGLFTSVRPKEIKANNGNVDNGMVFYTENALKIKFEGFKDQEQGATNVDREAKKLKIYCLDHSLEQGRRKTSLNASKLFIICSISKGYSREQFDCENG</sequence>
<organism evidence="1 2">
    <name type="scientific">Catharanthus roseus</name>
    <name type="common">Madagascar periwinkle</name>
    <name type="synonym">Vinca rosea</name>
    <dbReference type="NCBI Taxonomy" id="4058"/>
    <lineage>
        <taxon>Eukaryota</taxon>
        <taxon>Viridiplantae</taxon>
        <taxon>Streptophyta</taxon>
        <taxon>Embryophyta</taxon>
        <taxon>Tracheophyta</taxon>
        <taxon>Spermatophyta</taxon>
        <taxon>Magnoliopsida</taxon>
        <taxon>eudicotyledons</taxon>
        <taxon>Gunneridae</taxon>
        <taxon>Pentapetalae</taxon>
        <taxon>asterids</taxon>
        <taxon>lamiids</taxon>
        <taxon>Gentianales</taxon>
        <taxon>Apocynaceae</taxon>
        <taxon>Rauvolfioideae</taxon>
        <taxon>Vinceae</taxon>
        <taxon>Catharanthinae</taxon>
        <taxon>Catharanthus</taxon>
    </lineage>
</organism>
<accession>A0ACC0B7X3</accession>